<dbReference type="OrthoDB" id="2082543at2"/>
<evidence type="ECO:0000313" key="1">
    <source>
        <dbReference type="EMBL" id="PYE41664.1"/>
    </source>
</evidence>
<proteinExistence type="predicted"/>
<dbReference type="EMBL" id="QJSW01000059">
    <property type="protein sequence ID" value="PYE41664.1"/>
    <property type="molecule type" value="Genomic_DNA"/>
</dbReference>
<evidence type="ECO:0000313" key="4">
    <source>
        <dbReference type="Proteomes" id="UP000509327"/>
    </source>
</evidence>
<dbReference type="Proteomes" id="UP000247790">
    <property type="component" value="Unassembled WGS sequence"/>
</dbReference>
<accession>A0A2V4W210</accession>
<reference evidence="2 4" key="2">
    <citation type="submission" date="2020-06" db="EMBL/GenBank/DDBJ databases">
        <title>Complete genome of Paenibacillus barcinonensis KACC11450.</title>
        <authorList>
            <person name="Kim M."/>
            <person name="Park Y.-J."/>
            <person name="Shin J.-H."/>
        </authorList>
    </citation>
    <scope>NUCLEOTIDE SEQUENCE [LARGE SCALE GENOMIC DNA]</scope>
    <source>
        <strain evidence="2 4">KACC11450</strain>
    </source>
</reference>
<keyword evidence="4" id="KW-1185">Reference proteome</keyword>
<dbReference type="Proteomes" id="UP000509327">
    <property type="component" value="Chromosome"/>
</dbReference>
<name>A0A2V4W210_PAEBA</name>
<reference evidence="1 3" key="1">
    <citation type="submission" date="2018-06" db="EMBL/GenBank/DDBJ databases">
        <title>Genomic Encyclopedia of Type Strains, Phase III (KMG-III): the genomes of soil and plant-associated and newly described type strains.</title>
        <authorList>
            <person name="Whitman W."/>
        </authorList>
    </citation>
    <scope>NUCLEOTIDE SEQUENCE [LARGE SCALE GENOMIC DNA]</scope>
    <source>
        <strain evidence="1 3">CECT 7022</strain>
    </source>
</reference>
<protein>
    <submittedName>
        <fullName evidence="1">Uncharacterized protein</fullName>
    </submittedName>
</protein>
<evidence type="ECO:0000313" key="3">
    <source>
        <dbReference type="Proteomes" id="UP000247790"/>
    </source>
</evidence>
<sequence length="167" mass="20439">MNIQDLRNWVYKHDARDRALEAFWLNVTTFRMEEPEEFEELFWDYDEQYLKVLIEDISLHIKSLDYIEVGNKEREYIEVKVRIEYRSNHVGYYRIHFNIDGKIKEDFFITEWTGLRLYQTRGLLEDIRVEINDDLIKGKITEKEATRLKAIIEEKKEEIRKEFSHAE</sequence>
<dbReference type="AlphaFoldDB" id="A0A2V4W210"/>
<evidence type="ECO:0000313" key="2">
    <source>
        <dbReference type="EMBL" id="QKS60359.1"/>
    </source>
</evidence>
<dbReference type="EMBL" id="CP054614">
    <property type="protein sequence ID" value="QKS60359.1"/>
    <property type="molecule type" value="Genomic_DNA"/>
</dbReference>
<gene>
    <name evidence="1" type="ORF">DFQ00_1591</name>
    <name evidence="2" type="ORF">HUB98_24190</name>
</gene>
<organism evidence="1 3">
    <name type="scientific">Paenibacillus barcinonensis</name>
    <dbReference type="NCBI Taxonomy" id="198119"/>
    <lineage>
        <taxon>Bacteria</taxon>
        <taxon>Bacillati</taxon>
        <taxon>Bacillota</taxon>
        <taxon>Bacilli</taxon>
        <taxon>Bacillales</taxon>
        <taxon>Paenibacillaceae</taxon>
        <taxon>Paenibacillus</taxon>
    </lineage>
</organism>